<proteinExistence type="predicted"/>
<evidence type="ECO:0000313" key="2">
    <source>
        <dbReference type="Proteomes" id="UP000667802"/>
    </source>
</evidence>
<evidence type="ECO:0000313" key="1">
    <source>
        <dbReference type="EMBL" id="MDR9894486.1"/>
    </source>
</evidence>
<dbReference type="RefSeq" id="WP_208340316.1">
    <property type="nucleotide sequence ID" value="NZ_CAWQFN010000643.1"/>
</dbReference>
<comment type="caution">
    <text evidence="1">The sequence shown here is derived from an EMBL/GenBank/DDBJ whole genome shotgun (WGS) entry which is preliminary data.</text>
</comment>
<sequence length="382" mass="43985">MGKITNKEIAFILKDAQSRTKTVTSARYDSEINYVLSCYYWQYGSADLAQYADALIEKINKEPLFKFLKSVDSEIPRSLEKGQMLGLVKKLAKTKVRKWLKEEILPEIEMSIALFEAIFSISRSHRRRLQETEGVLPITRWGSNKYGQYPILSMVGVLGFLKAMPETLQDIKLFADKDRAKELARKQSQLNAKPQLEEILNSLDPKYQSVKNDYYLKILITREDYLDAVRQVETLVQDYDKAEVRKANAQAMELRRQQALELQKQEGIANKYKPLSPSNPAVIRLLEWLNKEDMDLFVVTKEAVTYNPKVLNDDSVHEICSLILESKSLGASNQKRWNQRGNTRQEINNFIEELEDAIYSHPLFSPPVEDLLEQGKGNKEAS</sequence>
<dbReference type="Proteomes" id="UP000667802">
    <property type="component" value="Unassembled WGS sequence"/>
</dbReference>
<dbReference type="AlphaFoldDB" id="A0AAP5M439"/>
<name>A0AAP5M439_9CYAN</name>
<accession>A0AAP5M439</accession>
<gene>
    <name evidence="1" type="ORF">G7B40_007850</name>
</gene>
<reference evidence="2" key="1">
    <citation type="journal article" date="2021" name="Science">
        <title>Hunting the eagle killer: A cyanobacterial neurotoxin causes vacuolar myelinopathy.</title>
        <authorList>
            <person name="Breinlinger S."/>
            <person name="Phillips T.J."/>
            <person name="Haram B.N."/>
            <person name="Mares J."/>
            <person name="Martinez Yerena J.A."/>
            <person name="Hrouzek P."/>
            <person name="Sobotka R."/>
            <person name="Henderson W.M."/>
            <person name="Schmieder P."/>
            <person name="Williams S.M."/>
            <person name="Lauderdale J.D."/>
            <person name="Wilde H.D."/>
            <person name="Gerrin W."/>
            <person name="Kust A."/>
            <person name="Washington J.W."/>
            <person name="Wagner C."/>
            <person name="Geier B."/>
            <person name="Liebeke M."/>
            <person name="Enke H."/>
            <person name="Niedermeyer T.H.J."/>
            <person name="Wilde S.B."/>
        </authorList>
    </citation>
    <scope>NUCLEOTIDE SEQUENCE [LARGE SCALE GENOMIC DNA]</scope>
    <source>
        <strain evidence="2">Thurmond2011</strain>
    </source>
</reference>
<protein>
    <submittedName>
        <fullName evidence="1">Uncharacterized protein</fullName>
    </submittedName>
</protein>
<organism evidence="1 2">
    <name type="scientific">Aetokthonos hydrillicola Thurmond2011</name>
    <dbReference type="NCBI Taxonomy" id="2712845"/>
    <lineage>
        <taxon>Bacteria</taxon>
        <taxon>Bacillati</taxon>
        <taxon>Cyanobacteriota</taxon>
        <taxon>Cyanophyceae</taxon>
        <taxon>Nostocales</taxon>
        <taxon>Hapalosiphonaceae</taxon>
        <taxon>Aetokthonos</taxon>
    </lineage>
</organism>
<keyword evidence="2" id="KW-1185">Reference proteome</keyword>
<dbReference type="EMBL" id="JAALHA020000002">
    <property type="protein sequence ID" value="MDR9894486.1"/>
    <property type="molecule type" value="Genomic_DNA"/>
</dbReference>